<dbReference type="eggNOG" id="COG4966">
    <property type="taxonomic scope" value="Bacteria"/>
</dbReference>
<dbReference type="AlphaFoldDB" id="A0A0M2PTV3"/>
<evidence type="ECO:0000256" key="1">
    <source>
        <dbReference type="SAM" id="MobiDB-lite"/>
    </source>
</evidence>
<accession>A0A0M2PTV3</accession>
<dbReference type="Pfam" id="PF07963">
    <property type="entry name" value="N_methyl"/>
    <property type="match status" value="1"/>
</dbReference>
<evidence type="ECO:0000313" key="4">
    <source>
        <dbReference type="Proteomes" id="UP000034681"/>
    </source>
</evidence>
<dbReference type="OrthoDB" id="461075at2"/>
<dbReference type="InterPro" id="IPR045584">
    <property type="entry name" value="Pilin-like"/>
</dbReference>
<keyword evidence="2" id="KW-1133">Transmembrane helix</keyword>
<evidence type="ECO:0008006" key="5">
    <source>
        <dbReference type="Google" id="ProtNLM"/>
    </source>
</evidence>
<dbReference type="NCBIfam" id="TIGR02532">
    <property type="entry name" value="IV_pilin_GFxxxE"/>
    <property type="match status" value="1"/>
</dbReference>
<evidence type="ECO:0000256" key="2">
    <source>
        <dbReference type="SAM" id="Phobius"/>
    </source>
</evidence>
<dbReference type="RefSeq" id="WP_017711994.1">
    <property type="nucleotide sequence ID" value="NZ_KB235936.1"/>
</dbReference>
<name>A0A0M2PTV3_PROHO</name>
<dbReference type="PROSITE" id="PS00409">
    <property type="entry name" value="PROKAR_NTER_METHYL"/>
    <property type="match status" value="1"/>
</dbReference>
<organism evidence="3 4">
    <name type="scientific">Prochlorothrix hollandica PCC 9006 = CALU 1027</name>
    <dbReference type="NCBI Taxonomy" id="317619"/>
    <lineage>
        <taxon>Bacteria</taxon>
        <taxon>Bacillati</taxon>
        <taxon>Cyanobacteriota</taxon>
        <taxon>Cyanophyceae</taxon>
        <taxon>Prochlorotrichales</taxon>
        <taxon>Prochlorotrichaceae</taxon>
        <taxon>Prochlorothrix</taxon>
    </lineage>
</organism>
<dbReference type="SUPFAM" id="SSF54523">
    <property type="entry name" value="Pili subunits"/>
    <property type="match status" value="1"/>
</dbReference>
<evidence type="ECO:0000313" key="3">
    <source>
        <dbReference type="EMBL" id="KKI98562.1"/>
    </source>
</evidence>
<keyword evidence="4" id="KW-1185">Reference proteome</keyword>
<keyword evidence="2" id="KW-0812">Transmembrane</keyword>
<comment type="caution">
    <text evidence="3">The sequence shown here is derived from an EMBL/GenBank/DDBJ whole genome shotgun (WGS) entry which is preliminary data.</text>
</comment>
<dbReference type="STRING" id="317619.GCA_000332315_01454"/>
<feature type="transmembrane region" description="Helical" evidence="2">
    <location>
        <begin position="25"/>
        <end position="49"/>
    </location>
</feature>
<dbReference type="InterPro" id="IPR012902">
    <property type="entry name" value="N_methyl_site"/>
</dbReference>
<proteinExistence type="predicted"/>
<sequence>MRSNHRLLLYKWSRLQSSSDSSQGFTLIELLVVTLLSGIVVSTLLWGVVELLRNDRRESALSKTQQEMQLALDYITQDLRQAVYIYDGSCNTADADSCPSYSDYIPPQLADDTFDNDTNGVPVLAFWKSVPLADEDFDLDGNGDVNPDDNDSDVEPSSRPDNDTDYLDVCQRLFNPNSDSARNSDCQTLYKQRNIYSLVVYAQFTDDNDTWSGRSYIRRYELQKYDVIGSATAGQRLTRNTGFVDPSEVSGIFPTWPWSGGLNCQLSTNPCGLTALTGAAEGAMTTAGATSYATLLDFVDCPSNTPTGTSCNTYTLPDIADAVPTTTSITEPCPTGYVQTPSSTPSANNVTSLLSRSFFACVRASTGVAGEDFEGDSQDVIVYLRGNARSIGDAPESRLSSDEFTTLLQTQITMRGIIDFTPN</sequence>
<dbReference type="Proteomes" id="UP000034681">
    <property type="component" value="Unassembled WGS sequence"/>
</dbReference>
<protein>
    <recommendedName>
        <fullName evidence="5">Prepilin-type N-terminal cleavage/methylation domain-containing protein</fullName>
    </recommendedName>
</protein>
<gene>
    <name evidence="3" type="ORF">PROH_16825</name>
</gene>
<dbReference type="EMBL" id="AJTX02000007">
    <property type="protein sequence ID" value="KKI98562.1"/>
    <property type="molecule type" value="Genomic_DNA"/>
</dbReference>
<feature type="region of interest" description="Disordered" evidence="1">
    <location>
        <begin position="138"/>
        <end position="165"/>
    </location>
</feature>
<keyword evidence="2" id="KW-0472">Membrane</keyword>
<reference evidence="3" key="1">
    <citation type="submission" date="2012-04" db="EMBL/GenBank/DDBJ databases">
        <authorList>
            <person name="Borisov I.G."/>
            <person name="Ivanikova N.V."/>
            <person name="Pinevich A.V."/>
        </authorList>
    </citation>
    <scope>NUCLEOTIDE SEQUENCE</scope>
    <source>
        <strain evidence="3">CALU 1027</strain>
    </source>
</reference>
<feature type="compositionally biased region" description="Acidic residues" evidence="1">
    <location>
        <begin position="138"/>
        <end position="154"/>
    </location>
</feature>